<feature type="transmembrane region" description="Helical" evidence="1">
    <location>
        <begin position="30"/>
        <end position="48"/>
    </location>
</feature>
<sequence length="85" mass="10160">MNSKFHFTLLMIAILSGNFGFDYSLPCLSMSFSSVSYFIFLQQIVNLWDQKLKNNYYNVVFMLFCCCNFDQMIIEIYNQKLMINY</sequence>
<evidence type="ECO:0000313" key="4">
    <source>
        <dbReference type="Proteomes" id="UP000689195"/>
    </source>
</evidence>
<feature type="transmembrane region" description="Helical" evidence="1">
    <location>
        <begin position="55"/>
        <end position="74"/>
    </location>
</feature>
<keyword evidence="1" id="KW-0472">Membrane</keyword>
<feature type="chain" id="PRO_5035826862" evidence="2">
    <location>
        <begin position="21"/>
        <end position="85"/>
    </location>
</feature>
<protein>
    <submittedName>
        <fullName evidence="3">Uncharacterized protein</fullName>
    </submittedName>
</protein>
<comment type="caution">
    <text evidence="3">The sequence shown here is derived from an EMBL/GenBank/DDBJ whole genome shotgun (WGS) entry which is preliminary data.</text>
</comment>
<organism evidence="3 4">
    <name type="scientific">Paramecium pentaurelia</name>
    <dbReference type="NCBI Taxonomy" id="43138"/>
    <lineage>
        <taxon>Eukaryota</taxon>
        <taxon>Sar</taxon>
        <taxon>Alveolata</taxon>
        <taxon>Ciliophora</taxon>
        <taxon>Intramacronucleata</taxon>
        <taxon>Oligohymenophorea</taxon>
        <taxon>Peniculida</taxon>
        <taxon>Parameciidae</taxon>
        <taxon>Paramecium</taxon>
    </lineage>
</organism>
<accession>A0A8S1Y1Y9</accession>
<proteinExistence type="predicted"/>
<dbReference type="OrthoDB" id="6612291at2759"/>
<feature type="signal peptide" evidence="2">
    <location>
        <begin position="1"/>
        <end position="20"/>
    </location>
</feature>
<keyword evidence="4" id="KW-1185">Reference proteome</keyword>
<keyword evidence="1" id="KW-0812">Transmembrane</keyword>
<evidence type="ECO:0000256" key="2">
    <source>
        <dbReference type="SAM" id="SignalP"/>
    </source>
</evidence>
<dbReference type="EMBL" id="CAJJDO010000149">
    <property type="protein sequence ID" value="CAD8207876.1"/>
    <property type="molecule type" value="Genomic_DNA"/>
</dbReference>
<keyword evidence="2" id="KW-0732">Signal</keyword>
<evidence type="ECO:0000313" key="3">
    <source>
        <dbReference type="EMBL" id="CAD8207876.1"/>
    </source>
</evidence>
<evidence type="ECO:0000256" key="1">
    <source>
        <dbReference type="SAM" id="Phobius"/>
    </source>
</evidence>
<name>A0A8S1Y1Y9_9CILI</name>
<reference evidence="3" key="1">
    <citation type="submission" date="2021-01" db="EMBL/GenBank/DDBJ databases">
        <authorList>
            <consortium name="Genoscope - CEA"/>
            <person name="William W."/>
        </authorList>
    </citation>
    <scope>NUCLEOTIDE SEQUENCE</scope>
</reference>
<keyword evidence="1" id="KW-1133">Transmembrane helix</keyword>
<dbReference type="AlphaFoldDB" id="A0A8S1Y1Y9"/>
<dbReference type="Proteomes" id="UP000689195">
    <property type="component" value="Unassembled WGS sequence"/>
</dbReference>
<gene>
    <name evidence="3" type="ORF">PPENT_87.1.T1490011</name>
</gene>